<evidence type="ECO:0000313" key="4">
    <source>
        <dbReference type="Proteomes" id="UP000230750"/>
    </source>
</evidence>
<feature type="signal peptide" evidence="1">
    <location>
        <begin position="1"/>
        <end position="17"/>
    </location>
</feature>
<comment type="caution">
    <text evidence="3">The sequence shown here is derived from an EMBL/GenBank/DDBJ whole genome shotgun (WGS) entry which is preliminary data.</text>
</comment>
<proteinExistence type="predicted"/>
<protein>
    <recommendedName>
        <fullName evidence="2">NACHT domain-containing protein</fullName>
    </recommendedName>
</protein>
<evidence type="ECO:0000256" key="1">
    <source>
        <dbReference type="SAM" id="SignalP"/>
    </source>
</evidence>
<dbReference type="EMBL" id="MRZV01001788">
    <property type="protein sequence ID" value="PIK35908.1"/>
    <property type="molecule type" value="Genomic_DNA"/>
</dbReference>
<reference evidence="3 4" key="1">
    <citation type="journal article" date="2017" name="PLoS Biol.">
        <title>The sea cucumber genome provides insights into morphological evolution and visceral regeneration.</title>
        <authorList>
            <person name="Zhang X."/>
            <person name="Sun L."/>
            <person name="Yuan J."/>
            <person name="Sun Y."/>
            <person name="Gao Y."/>
            <person name="Zhang L."/>
            <person name="Li S."/>
            <person name="Dai H."/>
            <person name="Hamel J.F."/>
            <person name="Liu C."/>
            <person name="Yu Y."/>
            <person name="Liu S."/>
            <person name="Lin W."/>
            <person name="Guo K."/>
            <person name="Jin S."/>
            <person name="Xu P."/>
            <person name="Storey K.B."/>
            <person name="Huan P."/>
            <person name="Zhang T."/>
            <person name="Zhou Y."/>
            <person name="Zhang J."/>
            <person name="Lin C."/>
            <person name="Li X."/>
            <person name="Xing L."/>
            <person name="Huo D."/>
            <person name="Sun M."/>
            <person name="Wang L."/>
            <person name="Mercier A."/>
            <person name="Li F."/>
            <person name="Yang H."/>
            <person name="Xiang J."/>
        </authorList>
    </citation>
    <scope>NUCLEOTIDE SEQUENCE [LARGE SCALE GENOMIC DNA]</scope>
    <source>
        <strain evidence="3">Shaxun</strain>
        <tissue evidence="3">Muscle</tissue>
    </source>
</reference>
<organism evidence="3 4">
    <name type="scientific">Stichopus japonicus</name>
    <name type="common">Sea cucumber</name>
    <dbReference type="NCBI Taxonomy" id="307972"/>
    <lineage>
        <taxon>Eukaryota</taxon>
        <taxon>Metazoa</taxon>
        <taxon>Echinodermata</taxon>
        <taxon>Eleutherozoa</taxon>
        <taxon>Echinozoa</taxon>
        <taxon>Holothuroidea</taxon>
        <taxon>Aspidochirotacea</taxon>
        <taxon>Aspidochirotida</taxon>
        <taxon>Stichopodidae</taxon>
        <taxon>Apostichopus</taxon>
    </lineage>
</organism>
<dbReference type="Gene3D" id="3.40.50.300">
    <property type="entry name" value="P-loop containing nucleotide triphosphate hydrolases"/>
    <property type="match status" value="1"/>
</dbReference>
<evidence type="ECO:0000259" key="2">
    <source>
        <dbReference type="Pfam" id="PF05729"/>
    </source>
</evidence>
<evidence type="ECO:0000313" key="3">
    <source>
        <dbReference type="EMBL" id="PIK35908.1"/>
    </source>
</evidence>
<dbReference type="AlphaFoldDB" id="A0A2G8JJJ0"/>
<dbReference type="OrthoDB" id="120976at2759"/>
<dbReference type="InterPro" id="IPR027417">
    <property type="entry name" value="P-loop_NTPase"/>
</dbReference>
<accession>A0A2G8JJJ0</accession>
<dbReference type="InterPro" id="IPR007111">
    <property type="entry name" value="NACHT_NTPase"/>
</dbReference>
<feature type="chain" id="PRO_5013573862" description="NACHT domain-containing protein" evidence="1">
    <location>
        <begin position="18"/>
        <end position="530"/>
    </location>
</feature>
<dbReference type="SUPFAM" id="SSF52540">
    <property type="entry name" value="P-loop containing nucleoside triphosphate hydrolases"/>
    <property type="match status" value="1"/>
</dbReference>
<keyword evidence="4" id="KW-1185">Reference proteome</keyword>
<dbReference type="Proteomes" id="UP000230750">
    <property type="component" value="Unassembled WGS sequence"/>
</dbReference>
<feature type="domain" description="NACHT" evidence="2">
    <location>
        <begin position="172"/>
        <end position="333"/>
    </location>
</feature>
<name>A0A2G8JJJ0_STIJA</name>
<keyword evidence="1" id="KW-0732">Signal</keyword>
<sequence length="530" mass="61058">MRCTVIILFGVVGAVTPTHCPTVQQCNSCEDCIKQLERNEQTALTCFLNKEKSGLVWTDGEICDKGEKENKIWCFSPVVAAVEVISDVILIPSVFILVYVIAKRGCKIRDMEEASTPMDALTESLKQIYIPFGEYWCGESQYEVTYTDGRNKTMNTVDDLLASLPKDPKNKRVLFIGKSGIGKSRLFRTIAKKWMDGEILQDVILIYLQLEHLCTDSNILEALHASLKPDKNSITVDTLRMKLQKERCVVMLDGLSNVGRSQNTTQNNDKKNEFTVKKLFLDEKNTYKNMEIWITCRSQIDAESVIGRSLESNIKVNFHGFTNSQRDNFFSRCLPVNGNSINDIANAWQDYIKDNPNDNLDGRYSSPLIAQLFASYYSQKDTIKHFMKFTKSKWKDLEKLDNFHLSVCLLEKFFQDKDEYKEIAKTFHQKEVVFKYITDDYFQEATLHLWQVLNETDRHLKTLDVYGDFPHHLMKYSPTIDEQVVFHDIRLSVDHNDNTSLLGTIALQKCNKVKFSNRTLHADRTSQQTD</sequence>
<dbReference type="Pfam" id="PF05729">
    <property type="entry name" value="NACHT"/>
    <property type="match status" value="1"/>
</dbReference>
<gene>
    <name evidence="3" type="ORF">BSL78_27259</name>
</gene>